<gene>
    <name evidence="1" type="ORF">LOK49_LG13G01136</name>
</gene>
<dbReference type="EMBL" id="CM045771">
    <property type="protein sequence ID" value="KAI7987518.1"/>
    <property type="molecule type" value="Genomic_DNA"/>
</dbReference>
<accession>A0ACC0FH24</accession>
<reference evidence="1 2" key="1">
    <citation type="journal article" date="2022" name="Plant J.">
        <title>Chromosome-level genome of Camellia lanceoleosa provides a valuable resource for understanding genome evolution and self-incompatibility.</title>
        <authorList>
            <person name="Gong W."/>
            <person name="Xiao S."/>
            <person name="Wang L."/>
            <person name="Liao Z."/>
            <person name="Chang Y."/>
            <person name="Mo W."/>
            <person name="Hu G."/>
            <person name="Li W."/>
            <person name="Zhao G."/>
            <person name="Zhu H."/>
            <person name="Hu X."/>
            <person name="Ji K."/>
            <person name="Xiang X."/>
            <person name="Song Q."/>
            <person name="Yuan D."/>
            <person name="Jin S."/>
            <person name="Zhang L."/>
        </authorList>
    </citation>
    <scope>NUCLEOTIDE SEQUENCE [LARGE SCALE GENOMIC DNA]</scope>
    <source>
        <strain evidence="1">SQ_2022a</strain>
    </source>
</reference>
<comment type="caution">
    <text evidence="1">The sequence shown here is derived from an EMBL/GenBank/DDBJ whole genome shotgun (WGS) entry which is preliminary data.</text>
</comment>
<protein>
    <submittedName>
        <fullName evidence="1">63 kDa globulin-like protein</fullName>
    </submittedName>
</protein>
<sequence length="153" mass="17743">MSSLVLFGVRWQRQQQRKARGQRIALAKNAEQSYEWLRPSRGVVFIVPPGHPVITIASKNQNLQIVCFDVNALNNEKFPLAGLLATFFGLKLSIVFVKYYHCMCGLTQSNYKELNILYEKYKDQVPLFFQSWILMIMSLARWNQIIDAWIDGV</sequence>
<evidence type="ECO:0000313" key="1">
    <source>
        <dbReference type="EMBL" id="KAI7987518.1"/>
    </source>
</evidence>
<name>A0ACC0FH24_9ERIC</name>
<organism evidence="1 2">
    <name type="scientific">Camellia lanceoleosa</name>
    <dbReference type="NCBI Taxonomy" id="1840588"/>
    <lineage>
        <taxon>Eukaryota</taxon>
        <taxon>Viridiplantae</taxon>
        <taxon>Streptophyta</taxon>
        <taxon>Embryophyta</taxon>
        <taxon>Tracheophyta</taxon>
        <taxon>Spermatophyta</taxon>
        <taxon>Magnoliopsida</taxon>
        <taxon>eudicotyledons</taxon>
        <taxon>Gunneridae</taxon>
        <taxon>Pentapetalae</taxon>
        <taxon>asterids</taxon>
        <taxon>Ericales</taxon>
        <taxon>Theaceae</taxon>
        <taxon>Camellia</taxon>
    </lineage>
</organism>
<keyword evidence="2" id="KW-1185">Reference proteome</keyword>
<dbReference type="Proteomes" id="UP001060215">
    <property type="component" value="Chromosome 14"/>
</dbReference>
<proteinExistence type="predicted"/>
<evidence type="ECO:0000313" key="2">
    <source>
        <dbReference type="Proteomes" id="UP001060215"/>
    </source>
</evidence>